<proteinExistence type="predicted"/>
<dbReference type="InterPro" id="IPR019775">
    <property type="entry name" value="WD40_repeat_CS"/>
</dbReference>
<evidence type="ECO:0000313" key="5">
    <source>
        <dbReference type="Proteomes" id="UP000887574"/>
    </source>
</evidence>
<organism evidence="5 6">
    <name type="scientific">Ditylenchus dipsaci</name>
    <dbReference type="NCBI Taxonomy" id="166011"/>
    <lineage>
        <taxon>Eukaryota</taxon>
        <taxon>Metazoa</taxon>
        <taxon>Ecdysozoa</taxon>
        <taxon>Nematoda</taxon>
        <taxon>Chromadorea</taxon>
        <taxon>Rhabditida</taxon>
        <taxon>Tylenchina</taxon>
        <taxon>Tylenchomorpha</taxon>
        <taxon>Sphaerularioidea</taxon>
        <taxon>Anguinidae</taxon>
        <taxon>Anguininae</taxon>
        <taxon>Ditylenchus</taxon>
    </lineage>
</organism>
<dbReference type="PROSITE" id="PS50082">
    <property type="entry name" value="WD_REPEATS_2"/>
    <property type="match status" value="6"/>
</dbReference>
<evidence type="ECO:0000313" key="6">
    <source>
        <dbReference type="WBParaSite" id="jg2804"/>
    </source>
</evidence>
<evidence type="ECO:0000256" key="2">
    <source>
        <dbReference type="ARBA" id="ARBA00022737"/>
    </source>
</evidence>
<dbReference type="SUPFAM" id="SSF50978">
    <property type="entry name" value="WD40 repeat-like"/>
    <property type="match status" value="1"/>
</dbReference>
<dbReference type="CDD" id="cd00200">
    <property type="entry name" value="WD40"/>
    <property type="match status" value="1"/>
</dbReference>
<keyword evidence="5" id="KW-1185">Reference proteome</keyword>
<dbReference type="InterPro" id="IPR020472">
    <property type="entry name" value="WD40_PAC1"/>
</dbReference>
<dbReference type="InterPro" id="IPR036322">
    <property type="entry name" value="WD40_repeat_dom_sf"/>
</dbReference>
<dbReference type="PANTHER" id="PTHR22847">
    <property type="entry name" value="WD40 REPEAT PROTEIN"/>
    <property type="match status" value="1"/>
</dbReference>
<dbReference type="PIRSF" id="PIRSF002394">
    <property type="entry name" value="GN-bd_beta"/>
    <property type="match status" value="1"/>
</dbReference>
<dbReference type="Pfam" id="PF00400">
    <property type="entry name" value="WD40"/>
    <property type="match status" value="1"/>
</dbReference>
<reference evidence="6" key="1">
    <citation type="submission" date="2022-11" db="UniProtKB">
        <authorList>
            <consortium name="WormBaseParasite"/>
        </authorList>
    </citation>
    <scope>IDENTIFICATION</scope>
</reference>
<feature type="repeat" description="WD" evidence="3">
    <location>
        <begin position="206"/>
        <end position="237"/>
    </location>
</feature>
<dbReference type="GO" id="GO:0048188">
    <property type="term" value="C:Set1C/COMPASS complex"/>
    <property type="evidence" value="ECO:0007669"/>
    <property type="project" value="TreeGrafter"/>
</dbReference>
<accession>A0A915E6C2</accession>
<evidence type="ECO:0000259" key="4">
    <source>
        <dbReference type="Pfam" id="PF25175"/>
    </source>
</evidence>
<dbReference type="PRINTS" id="PR00320">
    <property type="entry name" value="GPROTEINBRPT"/>
</dbReference>
<feature type="repeat" description="WD" evidence="3">
    <location>
        <begin position="119"/>
        <end position="160"/>
    </location>
</feature>
<feature type="repeat" description="WD" evidence="3">
    <location>
        <begin position="37"/>
        <end position="69"/>
    </location>
</feature>
<dbReference type="SMART" id="SM00320">
    <property type="entry name" value="WD40"/>
    <property type="match status" value="6"/>
</dbReference>
<dbReference type="AlphaFoldDB" id="A0A915E6C2"/>
<feature type="repeat" description="WD" evidence="3">
    <location>
        <begin position="248"/>
        <end position="273"/>
    </location>
</feature>
<name>A0A915E6C2_9BILA</name>
<feature type="domain" description="WDR5-like beta-propeller" evidence="4">
    <location>
        <begin position="37"/>
        <end position="244"/>
    </location>
</feature>
<dbReference type="WBParaSite" id="jg2804">
    <property type="protein sequence ID" value="jg2804"/>
    <property type="gene ID" value="jg2804"/>
</dbReference>
<feature type="repeat" description="WD" evidence="3">
    <location>
        <begin position="161"/>
        <end position="202"/>
    </location>
</feature>
<protein>
    <recommendedName>
        <fullName evidence="4">WDR5-like beta-propeller domain-containing protein</fullName>
    </recommendedName>
</protein>
<feature type="repeat" description="WD" evidence="3">
    <location>
        <begin position="77"/>
        <end position="118"/>
    </location>
</feature>
<evidence type="ECO:0000256" key="3">
    <source>
        <dbReference type="PROSITE-ProRule" id="PRU00221"/>
    </source>
</evidence>
<dbReference type="PROSITE" id="PS50294">
    <property type="entry name" value="WD_REPEATS_REGION"/>
    <property type="match status" value="4"/>
</dbReference>
<dbReference type="InterPro" id="IPR001680">
    <property type="entry name" value="WD40_rpt"/>
</dbReference>
<keyword evidence="2" id="KW-0677">Repeat</keyword>
<dbReference type="GO" id="GO:0044666">
    <property type="term" value="C:MLL3/4 complex"/>
    <property type="evidence" value="ECO:0007669"/>
    <property type="project" value="UniProtKB-ARBA"/>
</dbReference>
<dbReference type="GO" id="GO:0042393">
    <property type="term" value="F:histone binding"/>
    <property type="evidence" value="ECO:0007669"/>
    <property type="project" value="TreeGrafter"/>
</dbReference>
<sequence length="311" mass="34351">MTATIEPRPQENSIKLSSNAVRSNLSMRPDYQQNYSLAGHSSAIASLKWNPDGNLLASAGADKAMIIWKGQEQAARVVDHFTGINDVCWSHNHQYLASCSDDKTLKLYDVQTARCLRTYKGHSSYVFSCTFHPNSSLLLTASFDETVKLWDLKSGSCVKTIRAHSDPISSAAFNRDGNAFVTSSFDGLTRVWDLANGLCVQSLAENINYNPPVSFANYSPNGKFILTGSLDSQLRLWMSVRECVSRTGKWVVSGSEDSNVYIWDLHTREIVQKLQGHQDAVLCTACHPKNNVIASGAVGNDCTIKIWSSQF</sequence>
<dbReference type="PANTHER" id="PTHR22847:SF637">
    <property type="entry name" value="WD REPEAT DOMAIN 5B"/>
    <property type="match status" value="1"/>
</dbReference>
<dbReference type="FunFam" id="2.130.10.10:FF:000228">
    <property type="entry name" value="COMPASS-like H3K4 histone methylase component WDR5A"/>
    <property type="match status" value="1"/>
</dbReference>
<dbReference type="PROSITE" id="PS00678">
    <property type="entry name" value="WD_REPEATS_1"/>
    <property type="match status" value="1"/>
</dbReference>
<keyword evidence="1 3" id="KW-0853">WD repeat</keyword>
<dbReference type="InterPro" id="IPR059122">
    <property type="entry name" value="Beta-prop_WDR5-like"/>
</dbReference>
<dbReference type="InterPro" id="IPR015943">
    <property type="entry name" value="WD40/YVTN_repeat-like_dom_sf"/>
</dbReference>
<evidence type="ECO:0000256" key="1">
    <source>
        <dbReference type="ARBA" id="ARBA00022574"/>
    </source>
</evidence>
<dbReference type="Gene3D" id="2.130.10.10">
    <property type="entry name" value="YVTN repeat-like/Quinoprotein amine dehydrogenase"/>
    <property type="match status" value="1"/>
</dbReference>
<dbReference type="Proteomes" id="UP000887574">
    <property type="component" value="Unplaced"/>
</dbReference>
<dbReference type="Pfam" id="PF25175">
    <property type="entry name" value="Beta-prop_WDR5"/>
    <property type="match status" value="1"/>
</dbReference>